<sequence length="136" mass="14654">MRAFWIIALAILAWNLLGDAAYVMHASADLDVLARSDPVTADAFRSMPVWAWSAYAVAVWVGTLGAVLMLTRRKAAWIFFALSLAGVVVQFGWSFLGFGMVAAKGWSAAIFPAVIFAIGLGSLLYARRKAADGTLR</sequence>
<protein>
    <submittedName>
        <fullName evidence="2">Sugar transporter</fullName>
    </submittedName>
</protein>
<evidence type="ECO:0000313" key="2">
    <source>
        <dbReference type="EMBL" id="KMS60314.1"/>
    </source>
</evidence>
<proteinExistence type="predicted"/>
<feature type="transmembrane region" description="Helical" evidence="1">
    <location>
        <begin position="50"/>
        <end position="70"/>
    </location>
</feature>
<evidence type="ECO:0000313" key="3">
    <source>
        <dbReference type="Proteomes" id="UP000052268"/>
    </source>
</evidence>
<keyword evidence="2" id="KW-0762">Sugar transport</keyword>
<dbReference type="PATRIC" id="fig|1114963.3.peg.218"/>
<feature type="transmembrane region" description="Helical" evidence="1">
    <location>
        <begin position="77"/>
        <end position="100"/>
    </location>
</feature>
<comment type="caution">
    <text evidence="2">The sequence shown here is derived from an EMBL/GenBank/DDBJ whole genome shotgun (WGS) entry which is preliminary data.</text>
</comment>
<organism evidence="2 3">
    <name type="scientific">Novosphingobium barchaimii LL02</name>
    <dbReference type="NCBI Taxonomy" id="1114963"/>
    <lineage>
        <taxon>Bacteria</taxon>
        <taxon>Pseudomonadati</taxon>
        <taxon>Pseudomonadota</taxon>
        <taxon>Alphaproteobacteria</taxon>
        <taxon>Sphingomonadales</taxon>
        <taxon>Sphingomonadaceae</taxon>
        <taxon>Novosphingobium</taxon>
    </lineage>
</organism>
<dbReference type="EMBL" id="JACU01000001">
    <property type="protein sequence ID" value="KMS60314.1"/>
    <property type="molecule type" value="Genomic_DNA"/>
</dbReference>
<keyword evidence="1" id="KW-1133">Transmembrane helix</keyword>
<accession>A0A0J7Y8N6</accession>
<gene>
    <name evidence="2" type="ORF">V474_01105</name>
</gene>
<name>A0A0J7Y8N6_9SPHN</name>
<dbReference type="Proteomes" id="UP000052268">
    <property type="component" value="Unassembled WGS sequence"/>
</dbReference>
<feature type="transmembrane region" description="Helical" evidence="1">
    <location>
        <begin position="106"/>
        <end position="126"/>
    </location>
</feature>
<keyword evidence="1" id="KW-0472">Membrane</keyword>
<keyword evidence="2" id="KW-0813">Transport</keyword>
<reference evidence="2 3" key="1">
    <citation type="journal article" date="2015" name="G3 (Bethesda)">
        <title>Insights into Ongoing Evolution of the Hexachlorocyclohexane Catabolic Pathway from Comparative Genomics of Ten Sphingomonadaceae Strains.</title>
        <authorList>
            <person name="Pearce S.L."/>
            <person name="Oakeshott J.G."/>
            <person name="Pandey G."/>
        </authorList>
    </citation>
    <scope>NUCLEOTIDE SEQUENCE [LARGE SCALE GENOMIC DNA]</scope>
    <source>
        <strain evidence="2 3">LL02</strain>
    </source>
</reference>
<dbReference type="OrthoDB" id="7507670at2"/>
<keyword evidence="1" id="KW-0812">Transmembrane</keyword>
<dbReference type="AlphaFoldDB" id="A0A0J7Y8N6"/>
<keyword evidence="3" id="KW-1185">Reference proteome</keyword>
<dbReference type="RefSeq" id="WP_059149730.1">
    <property type="nucleotide sequence ID" value="NZ_KQ130452.1"/>
</dbReference>
<evidence type="ECO:0000256" key="1">
    <source>
        <dbReference type="SAM" id="Phobius"/>
    </source>
</evidence>